<keyword evidence="4" id="KW-0786">Thiamine pyrophosphate</keyword>
<dbReference type="AlphaFoldDB" id="A0A498JHN4"/>
<evidence type="ECO:0000256" key="3">
    <source>
        <dbReference type="ARBA" id="ARBA00023002"/>
    </source>
</evidence>
<proteinExistence type="inferred from homology"/>
<sequence>MEAVVHVCELAAECRQTFHSDVVVDLLCSLGIMRLMSHLSYSPKCTSNLYLFLMINLKVVRNHPSALKIHQNKLLESDKWPKKTLKGYKTRSIQKKTNEKYLKTLNFNDHDKIKGKFHLLFAEKDPARSSLWESGGSCNHVRSSYIIRDFNEFTALPETFKSQRAVQVYEQSAQMIKTDEGIDWAVAEALAFATLLVEGNHVRLSG</sequence>
<dbReference type="STRING" id="3750.A0A498JHN4"/>
<protein>
    <submittedName>
        <fullName evidence="5">Uncharacterized protein</fullName>
    </submittedName>
</protein>
<evidence type="ECO:0000256" key="1">
    <source>
        <dbReference type="ARBA" id="ARBA00001964"/>
    </source>
</evidence>
<comment type="similarity">
    <text evidence="2">Belongs to the alpha-ketoglutarate dehydrogenase family.</text>
</comment>
<dbReference type="InterPro" id="IPR011603">
    <property type="entry name" value="2oxoglutarate_DH_E1"/>
</dbReference>
<organism evidence="5 6">
    <name type="scientific">Malus domestica</name>
    <name type="common">Apple</name>
    <name type="synonym">Pyrus malus</name>
    <dbReference type="NCBI Taxonomy" id="3750"/>
    <lineage>
        <taxon>Eukaryota</taxon>
        <taxon>Viridiplantae</taxon>
        <taxon>Streptophyta</taxon>
        <taxon>Embryophyta</taxon>
        <taxon>Tracheophyta</taxon>
        <taxon>Spermatophyta</taxon>
        <taxon>Magnoliopsida</taxon>
        <taxon>eudicotyledons</taxon>
        <taxon>Gunneridae</taxon>
        <taxon>Pentapetalae</taxon>
        <taxon>rosids</taxon>
        <taxon>fabids</taxon>
        <taxon>Rosales</taxon>
        <taxon>Rosaceae</taxon>
        <taxon>Amygdaloideae</taxon>
        <taxon>Maleae</taxon>
        <taxon>Malus</taxon>
    </lineage>
</organism>
<dbReference type="Gene3D" id="3.40.50.12470">
    <property type="match status" value="1"/>
</dbReference>
<evidence type="ECO:0000313" key="5">
    <source>
        <dbReference type="EMBL" id="RXH94415.1"/>
    </source>
</evidence>
<dbReference type="GO" id="GO:0005739">
    <property type="term" value="C:mitochondrion"/>
    <property type="evidence" value="ECO:0007669"/>
    <property type="project" value="TreeGrafter"/>
</dbReference>
<name>A0A498JHN4_MALDO</name>
<dbReference type="GO" id="GO:0045252">
    <property type="term" value="C:oxoglutarate dehydrogenase complex"/>
    <property type="evidence" value="ECO:0007669"/>
    <property type="project" value="TreeGrafter"/>
</dbReference>
<dbReference type="Proteomes" id="UP000290289">
    <property type="component" value="Chromosome 7"/>
</dbReference>
<dbReference type="PANTHER" id="PTHR23152:SF4">
    <property type="entry name" value="2-OXOADIPATE DEHYDROGENASE COMPLEX COMPONENT E1"/>
    <property type="match status" value="1"/>
</dbReference>
<evidence type="ECO:0000256" key="2">
    <source>
        <dbReference type="ARBA" id="ARBA00006936"/>
    </source>
</evidence>
<dbReference type="GO" id="GO:0006099">
    <property type="term" value="P:tricarboxylic acid cycle"/>
    <property type="evidence" value="ECO:0007669"/>
    <property type="project" value="TreeGrafter"/>
</dbReference>
<dbReference type="EMBL" id="RDQH01000333">
    <property type="protein sequence ID" value="RXH94415.1"/>
    <property type="molecule type" value="Genomic_DNA"/>
</dbReference>
<dbReference type="GO" id="GO:0030976">
    <property type="term" value="F:thiamine pyrophosphate binding"/>
    <property type="evidence" value="ECO:0007669"/>
    <property type="project" value="InterPro"/>
</dbReference>
<evidence type="ECO:0000256" key="4">
    <source>
        <dbReference type="ARBA" id="ARBA00023052"/>
    </source>
</evidence>
<comment type="caution">
    <text evidence="5">The sequence shown here is derived from an EMBL/GenBank/DDBJ whole genome shotgun (WGS) entry which is preliminary data.</text>
</comment>
<reference evidence="5 6" key="1">
    <citation type="submission" date="2018-10" db="EMBL/GenBank/DDBJ databases">
        <title>A high-quality apple genome assembly.</title>
        <authorList>
            <person name="Hu J."/>
        </authorList>
    </citation>
    <scope>NUCLEOTIDE SEQUENCE [LARGE SCALE GENOMIC DNA]</scope>
    <source>
        <strain evidence="6">cv. HFTH1</strain>
        <tissue evidence="5">Young leaf</tissue>
    </source>
</reference>
<dbReference type="PANTHER" id="PTHR23152">
    <property type="entry name" value="2-OXOGLUTARATE DEHYDROGENASE"/>
    <property type="match status" value="1"/>
</dbReference>
<dbReference type="Gene3D" id="3.40.50.970">
    <property type="match status" value="1"/>
</dbReference>
<gene>
    <name evidence="5" type="ORF">DVH24_024099</name>
</gene>
<comment type="cofactor">
    <cofactor evidence="1">
        <name>thiamine diphosphate</name>
        <dbReference type="ChEBI" id="CHEBI:58937"/>
    </cofactor>
</comment>
<accession>A0A498JHN4</accession>
<dbReference type="GO" id="GO:0004591">
    <property type="term" value="F:oxoglutarate dehydrogenase (succinyl-transferring) activity"/>
    <property type="evidence" value="ECO:0007669"/>
    <property type="project" value="TreeGrafter"/>
</dbReference>
<keyword evidence="3" id="KW-0560">Oxidoreductase</keyword>
<evidence type="ECO:0000313" key="6">
    <source>
        <dbReference type="Proteomes" id="UP000290289"/>
    </source>
</evidence>
<keyword evidence="6" id="KW-1185">Reference proteome</keyword>